<keyword evidence="3" id="KW-0540">Nuclease</keyword>
<dbReference type="Proteomes" id="UP000516013">
    <property type="component" value="Plasmid p-r.curvispora1"/>
</dbReference>
<comment type="similarity">
    <text evidence="1">Belongs to the HicA mRNA interferase family.</text>
</comment>
<evidence type="ECO:0000313" key="9">
    <source>
        <dbReference type="Proteomes" id="UP000516013"/>
    </source>
</evidence>
<keyword evidence="8" id="KW-0614">Plasmid</keyword>
<geneLocation type="plasmid" evidence="8 9">
    <name>p-r.curvispora1</name>
</geneLocation>
<keyword evidence="6" id="KW-0694">RNA-binding</keyword>
<dbReference type="SUPFAM" id="SSF54786">
    <property type="entry name" value="YcfA/nrd intein domain"/>
    <property type="match status" value="1"/>
</dbReference>
<reference evidence="8 9" key="1">
    <citation type="submission" date="2020-08" db="EMBL/GenBank/DDBJ databases">
        <title>Complete genome sequence of Raphidiopsis curvispora isolated from drinking water reservoir in South Korea.</title>
        <authorList>
            <person name="Jeong J."/>
        </authorList>
    </citation>
    <scope>NUCLEOTIDE SEQUENCE [LARGE SCALE GENOMIC DNA]</scope>
    <source>
        <strain evidence="8 9">GIHE-G1</strain>
        <plasmid evidence="8 9">p-r.curvispora1</plasmid>
    </source>
</reference>
<evidence type="ECO:0000256" key="4">
    <source>
        <dbReference type="ARBA" id="ARBA00022759"/>
    </source>
</evidence>
<name>A0A7H0F5U3_9CYAN</name>
<dbReference type="Pfam" id="PF07927">
    <property type="entry name" value="HicA_toxin"/>
    <property type="match status" value="1"/>
</dbReference>
<dbReference type="InterPro" id="IPR012933">
    <property type="entry name" value="HicA_mRNA_interferase"/>
</dbReference>
<proteinExistence type="inferred from homology"/>
<keyword evidence="2" id="KW-1277">Toxin-antitoxin system</keyword>
<evidence type="ECO:0000256" key="2">
    <source>
        <dbReference type="ARBA" id="ARBA00022649"/>
    </source>
</evidence>
<keyword evidence="7" id="KW-0346">Stress response</keyword>
<dbReference type="KEGG" id="ccur:IAR63_17600"/>
<evidence type="ECO:0000256" key="3">
    <source>
        <dbReference type="ARBA" id="ARBA00022722"/>
    </source>
</evidence>
<dbReference type="GO" id="GO:0003729">
    <property type="term" value="F:mRNA binding"/>
    <property type="evidence" value="ECO:0007669"/>
    <property type="project" value="InterPro"/>
</dbReference>
<dbReference type="EMBL" id="CP060823">
    <property type="protein sequence ID" value="QNP31409.1"/>
    <property type="molecule type" value="Genomic_DNA"/>
</dbReference>
<dbReference type="RefSeq" id="WP_187707576.1">
    <property type="nucleotide sequence ID" value="NZ_CP060823.1"/>
</dbReference>
<dbReference type="Gene3D" id="3.30.920.30">
    <property type="entry name" value="Hypothetical protein"/>
    <property type="match status" value="1"/>
</dbReference>
<dbReference type="GO" id="GO:0004519">
    <property type="term" value="F:endonuclease activity"/>
    <property type="evidence" value="ECO:0007669"/>
    <property type="project" value="UniProtKB-KW"/>
</dbReference>
<keyword evidence="9" id="KW-1185">Reference proteome</keyword>
<protein>
    <submittedName>
        <fullName evidence="8">Type II toxin-antitoxin system HicA family toxin</fullName>
    </submittedName>
</protein>
<sequence>MFLLPEFSYIAVPGFIPKMRGQRHKTSSLILHNTNDYKWDYFLRQGDSFLMSWLHNKTGFIHNIYFPYAPDNRFLDGNNQHIIDIIQPAITRIKNFLLRYEVEDVEEYMNDSEEWLSILFSFGPHHYKAAEIACSCFGIQIDEFPVILLWSNLENTSLIKIIPNLINDEIERSLQIIYSAIVNATENLDNFQNIPIDRLIKEVNNELPQGFRRNILNEINPIKSMEIIRTQQTIARTLENIGNLYKHEFNEAILNFEDKFINDSHQALSMRRITDESTIEMQRLLTRKGFSLIRQGNNHEIWKHPNLEKVTPLPRHKKLSTFVIASIQKDIEDAIQ</sequence>
<evidence type="ECO:0000313" key="8">
    <source>
        <dbReference type="EMBL" id="QNP31409.1"/>
    </source>
</evidence>
<accession>A0A7H0F5U3</accession>
<keyword evidence="5" id="KW-0378">Hydrolase</keyword>
<dbReference type="GO" id="GO:0016787">
    <property type="term" value="F:hydrolase activity"/>
    <property type="evidence" value="ECO:0007669"/>
    <property type="project" value="UniProtKB-KW"/>
</dbReference>
<dbReference type="AlphaFoldDB" id="A0A7H0F5U3"/>
<evidence type="ECO:0000256" key="5">
    <source>
        <dbReference type="ARBA" id="ARBA00022801"/>
    </source>
</evidence>
<dbReference type="InterPro" id="IPR038570">
    <property type="entry name" value="HicA_sf"/>
</dbReference>
<organism evidence="8 9">
    <name type="scientific">Cylindrospermopsis curvispora GIHE-G1</name>
    <dbReference type="NCBI Taxonomy" id="2666332"/>
    <lineage>
        <taxon>Bacteria</taxon>
        <taxon>Bacillati</taxon>
        <taxon>Cyanobacteriota</taxon>
        <taxon>Cyanophyceae</taxon>
        <taxon>Nostocales</taxon>
        <taxon>Aphanizomenonaceae</taxon>
        <taxon>Cylindrospermopsis</taxon>
    </lineage>
</organism>
<evidence type="ECO:0000256" key="1">
    <source>
        <dbReference type="ARBA" id="ARBA00006620"/>
    </source>
</evidence>
<keyword evidence="4" id="KW-0255">Endonuclease</keyword>
<gene>
    <name evidence="8" type="ORF">IAR63_17600</name>
</gene>
<evidence type="ECO:0000256" key="7">
    <source>
        <dbReference type="ARBA" id="ARBA00023016"/>
    </source>
</evidence>
<evidence type="ECO:0000256" key="6">
    <source>
        <dbReference type="ARBA" id="ARBA00022884"/>
    </source>
</evidence>